<sequence length="312" mass="35435">MLTLGHGSDVALRVSMSVFHAMAISLTVFRFIYRRRRRRLWWDDYCSLAAALGDFIFFILLWVGTAGKESYLQTQQARVLRFWLGRSSFIVVIWLTRISLALGISRIFSYPVSFRRFSIAMATGFGVLAIGNITHFVLSCRELESWHYNPRAVCDRSKSLRLYNTLANIFSDLLLFCLPLYALCRAGPSKNQRRLLLTCLIATSLTAFITIGRVVFDFAPNTWEPARGDLRVRITHLEAAISLIVCNILVVVAYCYMTFRRSEDIEISQTESEPPSTLTEISDPRTSQFDLTPPASWTGSWRTSKSSIAAVD</sequence>
<feature type="transmembrane region" description="Helical" evidence="7">
    <location>
        <begin position="195"/>
        <end position="216"/>
    </location>
</feature>
<evidence type="ECO:0000256" key="7">
    <source>
        <dbReference type="SAM" id="Phobius"/>
    </source>
</evidence>
<gene>
    <name evidence="9" type="ORF">BDQ12DRAFT_508492</name>
</gene>
<evidence type="ECO:0000256" key="2">
    <source>
        <dbReference type="ARBA" id="ARBA00022692"/>
    </source>
</evidence>
<feature type="transmembrane region" description="Helical" evidence="7">
    <location>
        <begin position="83"/>
        <end position="105"/>
    </location>
</feature>
<organism evidence="9 10">
    <name type="scientific">Crucibulum laeve</name>
    <dbReference type="NCBI Taxonomy" id="68775"/>
    <lineage>
        <taxon>Eukaryota</taxon>
        <taxon>Fungi</taxon>
        <taxon>Dikarya</taxon>
        <taxon>Basidiomycota</taxon>
        <taxon>Agaricomycotina</taxon>
        <taxon>Agaricomycetes</taxon>
        <taxon>Agaricomycetidae</taxon>
        <taxon>Agaricales</taxon>
        <taxon>Agaricineae</taxon>
        <taxon>Nidulariaceae</taxon>
        <taxon>Crucibulum</taxon>
    </lineage>
</organism>
<accession>A0A5C3M5R6</accession>
<evidence type="ECO:0000313" key="10">
    <source>
        <dbReference type="Proteomes" id="UP000308652"/>
    </source>
</evidence>
<proteinExistence type="inferred from homology"/>
<dbReference type="InterPro" id="IPR049326">
    <property type="entry name" value="Rhodopsin_dom_fungi"/>
</dbReference>
<protein>
    <recommendedName>
        <fullName evidence="8">Rhodopsin domain-containing protein</fullName>
    </recommendedName>
</protein>
<evidence type="ECO:0000259" key="8">
    <source>
        <dbReference type="Pfam" id="PF20684"/>
    </source>
</evidence>
<feature type="transmembrane region" description="Helical" evidence="7">
    <location>
        <begin position="117"/>
        <end position="138"/>
    </location>
</feature>
<evidence type="ECO:0000256" key="1">
    <source>
        <dbReference type="ARBA" id="ARBA00004141"/>
    </source>
</evidence>
<dbReference type="OrthoDB" id="3229610at2759"/>
<feature type="transmembrane region" description="Helical" evidence="7">
    <location>
        <begin position="12"/>
        <end position="33"/>
    </location>
</feature>
<comment type="subcellular location">
    <subcellularLocation>
        <location evidence="1">Membrane</location>
        <topology evidence="1">Multi-pass membrane protein</topology>
    </subcellularLocation>
</comment>
<keyword evidence="10" id="KW-1185">Reference proteome</keyword>
<keyword evidence="3 7" id="KW-1133">Transmembrane helix</keyword>
<feature type="transmembrane region" description="Helical" evidence="7">
    <location>
        <begin position="165"/>
        <end position="183"/>
    </location>
</feature>
<dbReference type="InterPro" id="IPR052337">
    <property type="entry name" value="SAT4-like"/>
</dbReference>
<dbReference type="PANTHER" id="PTHR33048:SF19">
    <property type="entry name" value="MEMBRANE PROTEIN PTH11-LIKE, PUTATIVE (AFU_ORTHOLOGUE AFUA_1G14080)-RELATED"/>
    <property type="match status" value="1"/>
</dbReference>
<keyword evidence="2 7" id="KW-0812">Transmembrane</keyword>
<evidence type="ECO:0000256" key="6">
    <source>
        <dbReference type="SAM" id="MobiDB-lite"/>
    </source>
</evidence>
<keyword evidence="4 7" id="KW-0472">Membrane</keyword>
<dbReference type="PANTHER" id="PTHR33048">
    <property type="entry name" value="PTH11-LIKE INTEGRAL MEMBRANE PROTEIN (AFU_ORTHOLOGUE AFUA_5G11245)"/>
    <property type="match status" value="1"/>
</dbReference>
<reference evidence="9 10" key="1">
    <citation type="journal article" date="2019" name="Nat. Ecol. Evol.">
        <title>Megaphylogeny resolves global patterns of mushroom evolution.</title>
        <authorList>
            <person name="Varga T."/>
            <person name="Krizsan K."/>
            <person name="Foldi C."/>
            <person name="Dima B."/>
            <person name="Sanchez-Garcia M."/>
            <person name="Sanchez-Ramirez S."/>
            <person name="Szollosi G.J."/>
            <person name="Szarkandi J.G."/>
            <person name="Papp V."/>
            <person name="Albert L."/>
            <person name="Andreopoulos W."/>
            <person name="Angelini C."/>
            <person name="Antonin V."/>
            <person name="Barry K.W."/>
            <person name="Bougher N.L."/>
            <person name="Buchanan P."/>
            <person name="Buyck B."/>
            <person name="Bense V."/>
            <person name="Catcheside P."/>
            <person name="Chovatia M."/>
            <person name="Cooper J."/>
            <person name="Damon W."/>
            <person name="Desjardin D."/>
            <person name="Finy P."/>
            <person name="Geml J."/>
            <person name="Haridas S."/>
            <person name="Hughes K."/>
            <person name="Justo A."/>
            <person name="Karasinski D."/>
            <person name="Kautmanova I."/>
            <person name="Kiss B."/>
            <person name="Kocsube S."/>
            <person name="Kotiranta H."/>
            <person name="LaButti K.M."/>
            <person name="Lechner B.E."/>
            <person name="Liimatainen K."/>
            <person name="Lipzen A."/>
            <person name="Lukacs Z."/>
            <person name="Mihaltcheva S."/>
            <person name="Morgado L.N."/>
            <person name="Niskanen T."/>
            <person name="Noordeloos M.E."/>
            <person name="Ohm R.A."/>
            <person name="Ortiz-Santana B."/>
            <person name="Ovrebo C."/>
            <person name="Racz N."/>
            <person name="Riley R."/>
            <person name="Savchenko A."/>
            <person name="Shiryaev A."/>
            <person name="Soop K."/>
            <person name="Spirin V."/>
            <person name="Szebenyi C."/>
            <person name="Tomsovsky M."/>
            <person name="Tulloss R.E."/>
            <person name="Uehling J."/>
            <person name="Grigoriev I.V."/>
            <person name="Vagvolgyi C."/>
            <person name="Papp T."/>
            <person name="Martin F.M."/>
            <person name="Miettinen O."/>
            <person name="Hibbett D.S."/>
            <person name="Nagy L.G."/>
        </authorList>
    </citation>
    <scope>NUCLEOTIDE SEQUENCE [LARGE SCALE GENOMIC DNA]</scope>
    <source>
        <strain evidence="9 10">CBS 166.37</strain>
    </source>
</reference>
<comment type="similarity">
    <text evidence="5">Belongs to the SAT4 family.</text>
</comment>
<feature type="transmembrane region" description="Helical" evidence="7">
    <location>
        <begin position="45"/>
        <end position="63"/>
    </location>
</feature>
<dbReference type="Pfam" id="PF20684">
    <property type="entry name" value="Fung_rhodopsin"/>
    <property type="match status" value="1"/>
</dbReference>
<dbReference type="AlphaFoldDB" id="A0A5C3M5R6"/>
<evidence type="ECO:0000256" key="4">
    <source>
        <dbReference type="ARBA" id="ARBA00023136"/>
    </source>
</evidence>
<name>A0A5C3M5R6_9AGAR</name>
<feature type="transmembrane region" description="Helical" evidence="7">
    <location>
        <begin position="236"/>
        <end position="257"/>
    </location>
</feature>
<dbReference type="Proteomes" id="UP000308652">
    <property type="component" value="Unassembled WGS sequence"/>
</dbReference>
<dbReference type="GO" id="GO:0016020">
    <property type="term" value="C:membrane"/>
    <property type="evidence" value="ECO:0007669"/>
    <property type="project" value="UniProtKB-SubCell"/>
</dbReference>
<dbReference type="EMBL" id="ML213598">
    <property type="protein sequence ID" value="TFK39726.1"/>
    <property type="molecule type" value="Genomic_DNA"/>
</dbReference>
<feature type="domain" description="Rhodopsin" evidence="8">
    <location>
        <begin position="30"/>
        <end position="216"/>
    </location>
</feature>
<evidence type="ECO:0000256" key="5">
    <source>
        <dbReference type="ARBA" id="ARBA00038359"/>
    </source>
</evidence>
<evidence type="ECO:0000256" key="3">
    <source>
        <dbReference type="ARBA" id="ARBA00022989"/>
    </source>
</evidence>
<dbReference type="STRING" id="68775.A0A5C3M5R6"/>
<evidence type="ECO:0000313" key="9">
    <source>
        <dbReference type="EMBL" id="TFK39726.1"/>
    </source>
</evidence>
<feature type="region of interest" description="Disordered" evidence="6">
    <location>
        <begin position="267"/>
        <end position="312"/>
    </location>
</feature>